<dbReference type="Pfam" id="PF19922">
    <property type="entry name" value="bpX6"/>
    <property type="match status" value="1"/>
</dbReference>
<reference evidence="4 5" key="1">
    <citation type="submission" date="2017-04" db="EMBL/GenBank/DDBJ databases">
        <authorList>
            <person name="Afonso C.L."/>
            <person name="Miller P.J."/>
            <person name="Scott M.A."/>
            <person name="Spackman E."/>
            <person name="Goraichik I."/>
            <person name="Dimitrov K.M."/>
            <person name="Suarez D.L."/>
            <person name="Swayne D.E."/>
        </authorList>
    </citation>
    <scope>NUCLEOTIDE SEQUENCE [LARGE SCALE GENOMIC DNA]</scope>
    <source>
        <strain evidence="4 5">DSM 23236</strain>
    </source>
</reference>
<dbReference type="EMBL" id="FWXD01000003">
    <property type="protein sequence ID" value="SMC19580.1"/>
    <property type="molecule type" value="Genomic_DNA"/>
</dbReference>
<proteinExistence type="predicted"/>
<keyword evidence="5" id="KW-1185">Reference proteome</keyword>
<feature type="region of interest" description="Disordered" evidence="1">
    <location>
        <begin position="178"/>
        <end position="200"/>
    </location>
</feature>
<feature type="region of interest" description="Disordered" evidence="1">
    <location>
        <begin position="279"/>
        <end position="298"/>
    </location>
</feature>
<dbReference type="InterPro" id="IPR045547">
    <property type="entry name" value="bpX6"/>
</dbReference>
<feature type="transmembrane region" description="Helical" evidence="2">
    <location>
        <begin position="236"/>
        <end position="257"/>
    </location>
</feature>
<feature type="domain" description="MoxR-vWA-beta-propeller ternary system" evidence="3">
    <location>
        <begin position="9"/>
        <end position="175"/>
    </location>
</feature>
<dbReference type="RefSeq" id="WP_084089194.1">
    <property type="nucleotide sequence ID" value="NZ_FWXD01000003.1"/>
</dbReference>
<evidence type="ECO:0000256" key="2">
    <source>
        <dbReference type="SAM" id="Phobius"/>
    </source>
</evidence>
<gene>
    <name evidence="4" type="ORF">SAMN02745857_00742</name>
</gene>
<evidence type="ECO:0000256" key="1">
    <source>
        <dbReference type="SAM" id="MobiDB-lite"/>
    </source>
</evidence>
<keyword evidence="2" id="KW-1133">Transmembrane helix</keyword>
<keyword evidence="2" id="KW-0472">Membrane</keyword>
<evidence type="ECO:0000313" key="4">
    <source>
        <dbReference type="EMBL" id="SMC19580.1"/>
    </source>
</evidence>
<sequence>MSAVRSAAVRQPASRSRQPVDGIWLPADWYDETARQQLLLGAWCNGATAWRFAQGDLLRFATEVPCPAHGWPLRRVGATLCSTELDDDELAALPAADVCLVQGGLWLPLQLAQARVLDPALWLAVDGYPLQPCLDLTPRMRAAELLIDPATRDIRDVLDGKVPPASPQRDDVLSALRRKRQDPATSEAANRTVSAASSGSGAGNTVYVLGILLGLLLFLLFVMAVLVSVMQGRSEALTWLLAPLGAWLIWVIARGVFENLRGTTPASWQVDPVRVGGSAARGTGSAGGQQGGKQLPERRRKLLPQRWRDWLARFAMTSQLSQLLSMRQAAYMRRMLALFEEGKLDEALRHAIPLGGDGDLGQAFGTPMARQNLSLSSAGAGGASLNVGNELQAHMRKLYRQSFEKLDRAGRIDEAVFVLAELLFARQEALDYLEKHGRLKQAAELALQWDCASETIVRLHVLAGDWQTALAVARRDGAFANALLQLQERWPDAAARLRLEWADTLALQGRWLEAVDAIWPLATHRHKAAAWLQAVEAAGGQLAMRALVQRAMLLPDTLQVHAGLLARVQHDPHAVAERSALALALLAVEAKDALQTGLPRLLITAVLADQASCAGQLTKSQLQQLLDRSGSKLLQSDLPSSGLPVPPAKDKQEESGTLYCPAPAAGALPIFDAVVLPEGNYLLAVGEAGCLVVDAAGRVKHRYAMPARRLVLAYSGQVALALAPREQGWRVARLDLIQRQVHELGYGEFSHYAEQFDGVAWTVAHRRSLRVLDVSSSLQQMLWQVNDLPGEVLALTTTAQAEYMLVEDGRGGMERWTYTLPKRRLSSRDRIDAPPQPDALRMLDANGVLVDYWQSRLGAKGVALSYRVYSHTYTSQLLVPQGKQLLQQGYLRMGRQMLATGGICDEKLVWHLYRIGNERRLAELAWPLDAASRLKECEQGWLMFDVAGRLLHLDAECNSSVALTLHG</sequence>
<dbReference type="AlphaFoldDB" id="A0A1W1X6U4"/>
<feature type="compositionally biased region" description="Polar residues" evidence="1">
    <location>
        <begin position="183"/>
        <end position="193"/>
    </location>
</feature>
<accession>A0A1W1X6U4</accession>
<protein>
    <recommendedName>
        <fullName evidence="3">MoxR-vWA-beta-propeller ternary system domain-containing protein</fullName>
    </recommendedName>
</protein>
<name>A0A1W1X6U4_9NEIS</name>
<feature type="transmembrane region" description="Helical" evidence="2">
    <location>
        <begin position="206"/>
        <end position="229"/>
    </location>
</feature>
<keyword evidence="2" id="KW-0812">Transmembrane</keyword>
<evidence type="ECO:0000313" key="5">
    <source>
        <dbReference type="Proteomes" id="UP000192761"/>
    </source>
</evidence>
<organism evidence="4 5">
    <name type="scientific">Andreprevotia lacus DSM 23236</name>
    <dbReference type="NCBI Taxonomy" id="1121001"/>
    <lineage>
        <taxon>Bacteria</taxon>
        <taxon>Pseudomonadati</taxon>
        <taxon>Pseudomonadota</taxon>
        <taxon>Betaproteobacteria</taxon>
        <taxon>Neisseriales</taxon>
        <taxon>Chitinibacteraceae</taxon>
        <taxon>Andreprevotia</taxon>
    </lineage>
</organism>
<dbReference type="Proteomes" id="UP000192761">
    <property type="component" value="Unassembled WGS sequence"/>
</dbReference>
<dbReference type="OrthoDB" id="3652574at2"/>
<feature type="region of interest" description="Disordered" evidence="1">
    <location>
        <begin position="636"/>
        <end position="656"/>
    </location>
</feature>
<dbReference type="STRING" id="1121001.SAMN02745857_00742"/>
<evidence type="ECO:0000259" key="3">
    <source>
        <dbReference type="Pfam" id="PF19922"/>
    </source>
</evidence>